<evidence type="ECO:0000256" key="9">
    <source>
        <dbReference type="ARBA" id="ARBA00023303"/>
    </source>
</evidence>
<dbReference type="AlphaFoldDB" id="A0A3A1U8H5"/>
<dbReference type="PRINTS" id="PR01264">
    <property type="entry name" value="MECHCHANNEL"/>
</dbReference>
<feature type="transmembrane region" description="Helical" evidence="10">
    <location>
        <begin position="12"/>
        <end position="38"/>
    </location>
</feature>
<dbReference type="HAMAP" id="MF_00115">
    <property type="entry name" value="MscL"/>
    <property type="match status" value="1"/>
</dbReference>
<dbReference type="InterPro" id="IPR037673">
    <property type="entry name" value="MSC/AndL"/>
</dbReference>
<dbReference type="NCBIfam" id="TIGR00220">
    <property type="entry name" value="mscL"/>
    <property type="match status" value="1"/>
</dbReference>
<reference evidence="12" key="1">
    <citation type="submission" date="2018-09" db="EMBL/GenBank/DDBJ databases">
        <authorList>
            <person name="Kim I."/>
        </authorList>
    </citation>
    <scope>NUCLEOTIDE SEQUENCE [LARGE SCALE GENOMIC DNA]</scope>
    <source>
        <strain evidence="12">DD4a</strain>
    </source>
</reference>
<evidence type="ECO:0000256" key="10">
    <source>
        <dbReference type="HAMAP-Rule" id="MF_00115"/>
    </source>
</evidence>
<comment type="similarity">
    <text evidence="2 10">Belongs to the MscL family.</text>
</comment>
<evidence type="ECO:0000256" key="6">
    <source>
        <dbReference type="ARBA" id="ARBA00022989"/>
    </source>
</evidence>
<dbReference type="PROSITE" id="PS01327">
    <property type="entry name" value="MSCL"/>
    <property type="match status" value="1"/>
</dbReference>
<gene>
    <name evidence="10 11" type="primary">mscL</name>
    <name evidence="11" type="ORF">D1781_03715</name>
</gene>
<dbReference type="EMBL" id="QXTG01000001">
    <property type="protein sequence ID" value="RIX30539.1"/>
    <property type="molecule type" value="Genomic_DNA"/>
</dbReference>
<dbReference type="InterPro" id="IPR036019">
    <property type="entry name" value="MscL_channel"/>
</dbReference>
<keyword evidence="4 10" id="KW-1003">Cell membrane</keyword>
<dbReference type="GO" id="GO:0005886">
    <property type="term" value="C:plasma membrane"/>
    <property type="evidence" value="ECO:0007669"/>
    <property type="project" value="UniProtKB-SubCell"/>
</dbReference>
<dbReference type="GO" id="GO:0008381">
    <property type="term" value="F:mechanosensitive monoatomic ion channel activity"/>
    <property type="evidence" value="ECO:0007669"/>
    <property type="project" value="UniProtKB-UniRule"/>
</dbReference>
<evidence type="ECO:0000256" key="8">
    <source>
        <dbReference type="ARBA" id="ARBA00023136"/>
    </source>
</evidence>
<dbReference type="Gene3D" id="1.10.1200.120">
    <property type="entry name" value="Large-conductance mechanosensitive channel, MscL, domain 1"/>
    <property type="match status" value="1"/>
</dbReference>
<keyword evidence="5 10" id="KW-0812">Transmembrane</keyword>
<proteinExistence type="inferred from homology"/>
<dbReference type="InterPro" id="IPR001185">
    <property type="entry name" value="MS_channel"/>
</dbReference>
<dbReference type="PANTHER" id="PTHR30266">
    <property type="entry name" value="MECHANOSENSITIVE CHANNEL MSCL"/>
    <property type="match status" value="1"/>
</dbReference>
<feature type="transmembrane region" description="Helical" evidence="10">
    <location>
        <begin position="71"/>
        <end position="96"/>
    </location>
</feature>
<comment type="subunit">
    <text evidence="10">Homopentamer.</text>
</comment>
<dbReference type="InterPro" id="IPR019823">
    <property type="entry name" value="Mechanosensitive_channel_CS"/>
</dbReference>
<comment type="subcellular location">
    <subcellularLocation>
        <location evidence="1 10">Cell membrane</location>
        <topology evidence="1 10">Multi-pass membrane protein</topology>
    </subcellularLocation>
</comment>
<evidence type="ECO:0000313" key="11">
    <source>
        <dbReference type="EMBL" id="RIX30539.1"/>
    </source>
</evidence>
<sequence>MKGFREFILRGNVIDLAVAVVIGAAFTAIVTALVNFIFQPIIGALFNANDLSKALIVTIPTAAGGTAAIKFGAFLAAVINFVIIAAVVYFVFVLPVNSMLKRAFQKPAEPEASTPAPPTELDLLAQIRDLLEGRQKVGDTRILNQD</sequence>
<accession>A0A3A1U8H5</accession>
<dbReference type="RefSeq" id="WP_119480900.1">
    <property type="nucleotide sequence ID" value="NZ_QXTG01000001.1"/>
</dbReference>
<keyword evidence="8 10" id="KW-0472">Membrane</keyword>
<evidence type="ECO:0000256" key="7">
    <source>
        <dbReference type="ARBA" id="ARBA00023065"/>
    </source>
</evidence>
<name>A0A3A1U8H5_9MICO</name>
<protein>
    <recommendedName>
        <fullName evidence="10">Large-conductance mechanosensitive channel</fullName>
    </recommendedName>
</protein>
<comment type="caution">
    <text evidence="11">The sequence shown here is derived from an EMBL/GenBank/DDBJ whole genome shotgun (WGS) entry which is preliminary data.</text>
</comment>
<keyword evidence="6 10" id="KW-1133">Transmembrane helix</keyword>
<dbReference type="OrthoDB" id="9810350at2"/>
<dbReference type="Proteomes" id="UP000265742">
    <property type="component" value="Unassembled WGS sequence"/>
</dbReference>
<evidence type="ECO:0000256" key="2">
    <source>
        <dbReference type="ARBA" id="ARBA00007254"/>
    </source>
</evidence>
<comment type="function">
    <text evidence="10">Channel that opens in response to stretch forces in the membrane lipid bilayer. May participate in the regulation of osmotic pressure changes within the cell.</text>
</comment>
<keyword evidence="9 10" id="KW-0407">Ion channel</keyword>
<keyword evidence="3 10" id="KW-0813">Transport</keyword>
<evidence type="ECO:0000256" key="3">
    <source>
        <dbReference type="ARBA" id="ARBA00022448"/>
    </source>
</evidence>
<dbReference type="SUPFAM" id="SSF81330">
    <property type="entry name" value="Gated mechanosensitive channel"/>
    <property type="match status" value="1"/>
</dbReference>
<keyword evidence="12" id="KW-1185">Reference proteome</keyword>
<dbReference type="PANTHER" id="PTHR30266:SF2">
    <property type="entry name" value="LARGE-CONDUCTANCE MECHANOSENSITIVE CHANNEL"/>
    <property type="match status" value="1"/>
</dbReference>
<keyword evidence="7 10" id="KW-0406">Ion transport</keyword>
<evidence type="ECO:0000256" key="4">
    <source>
        <dbReference type="ARBA" id="ARBA00022475"/>
    </source>
</evidence>
<evidence type="ECO:0000256" key="1">
    <source>
        <dbReference type="ARBA" id="ARBA00004651"/>
    </source>
</evidence>
<dbReference type="Pfam" id="PF01741">
    <property type="entry name" value="MscL"/>
    <property type="match status" value="1"/>
</dbReference>
<evidence type="ECO:0000256" key="5">
    <source>
        <dbReference type="ARBA" id="ARBA00022692"/>
    </source>
</evidence>
<evidence type="ECO:0000313" key="12">
    <source>
        <dbReference type="Proteomes" id="UP000265742"/>
    </source>
</evidence>
<organism evidence="11 12">
    <name type="scientific">Amnibacterium setariae</name>
    <dbReference type="NCBI Taxonomy" id="2306585"/>
    <lineage>
        <taxon>Bacteria</taxon>
        <taxon>Bacillati</taxon>
        <taxon>Actinomycetota</taxon>
        <taxon>Actinomycetes</taxon>
        <taxon>Micrococcales</taxon>
        <taxon>Microbacteriaceae</taxon>
        <taxon>Amnibacterium</taxon>
    </lineage>
</organism>